<name>A0ABP1N2A0_XYLVO</name>
<comment type="caution">
    <text evidence="2">The sequence shown here is derived from an EMBL/GenBank/DDBJ whole genome shotgun (WGS) entry which is preliminary data.</text>
</comment>
<proteinExistence type="predicted"/>
<dbReference type="EMBL" id="CAXAJV020001281">
    <property type="protein sequence ID" value="CAL7933663.1"/>
    <property type="molecule type" value="Genomic_DNA"/>
</dbReference>
<protein>
    <submittedName>
        <fullName evidence="2">Uncharacterized protein</fullName>
    </submittedName>
</protein>
<feature type="region of interest" description="Disordered" evidence="1">
    <location>
        <begin position="181"/>
        <end position="204"/>
    </location>
</feature>
<evidence type="ECO:0000256" key="1">
    <source>
        <dbReference type="SAM" id="MobiDB-lite"/>
    </source>
</evidence>
<organism evidence="2 3">
    <name type="scientific">Xylocopa violacea</name>
    <name type="common">Violet carpenter bee</name>
    <name type="synonym">Apis violacea</name>
    <dbReference type="NCBI Taxonomy" id="135666"/>
    <lineage>
        <taxon>Eukaryota</taxon>
        <taxon>Metazoa</taxon>
        <taxon>Ecdysozoa</taxon>
        <taxon>Arthropoda</taxon>
        <taxon>Hexapoda</taxon>
        <taxon>Insecta</taxon>
        <taxon>Pterygota</taxon>
        <taxon>Neoptera</taxon>
        <taxon>Endopterygota</taxon>
        <taxon>Hymenoptera</taxon>
        <taxon>Apocrita</taxon>
        <taxon>Aculeata</taxon>
        <taxon>Apoidea</taxon>
        <taxon>Anthophila</taxon>
        <taxon>Apidae</taxon>
        <taxon>Xylocopa</taxon>
        <taxon>Xylocopa</taxon>
    </lineage>
</organism>
<evidence type="ECO:0000313" key="3">
    <source>
        <dbReference type="Proteomes" id="UP001642520"/>
    </source>
</evidence>
<reference evidence="2 3" key="1">
    <citation type="submission" date="2024-08" db="EMBL/GenBank/DDBJ databases">
        <authorList>
            <person name="Will J Nash"/>
            <person name="Angela Man"/>
            <person name="Seanna McTaggart"/>
            <person name="Kendall Baker"/>
            <person name="Tom Barker"/>
            <person name="Leah Catchpole"/>
            <person name="Alex Durrant"/>
            <person name="Karim Gharbi"/>
            <person name="Naomi Irish"/>
            <person name="Gemy Kaithakottil"/>
            <person name="Debby Ku"/>
            <person name="Aaliyah Providence"/>
            <person name="Felix Shaw"/>
            <person name="David Swarbreck"/>
            <person name="Chris Watkins"/>
            <person name="Ann M. McCartney"/>
            <person name="Giulio Formenti"/>
            <person name="Alice Mouton"/>
            <person name="Noel Vella"/>
            <person name="Bjorn M von Reumont"/>
            <person name="Adriana Vella"/>
            <person name="Wilfried Haerty"/>
        </authorList>
    </citation>
    <scope>NUCLEOTIDE SEQUENCE [LARGE SCALE GENOMIC DNA]</scope>
</reference>
<feature type="compositionally biased region" description="Basic and acidic residues" evidence="1">
    <location>
        <begin position="183"/>
        <end position="201"/>
    </location>
</feature>
<dbReference type="Proteomes" id="UP001642520">
    <property type="component" value="Unassembled WGS sequence"/>
</dbReference>
<gene>
    <name evidence="2" type="ORF">XYLVIOL_LOCUS574</name>
</gene>
<sequence length="301" mass="34795">MASVDEHVAADNLENDTSIISRVENLRRVLRELRDALRDERLNLHQEIEMTILQKFIELQRNYQTLTDHTRCNLCSENVACARIPGNHLKLHRTVHPNGDTPKMNYLACLGSSMYQRTVDELQDELNSFERRLSAPTTSSSSSYKRKIYDLEAICRADLNRVRSRFVRSLQSFENTIDTAEELSSRRIEPPGHRSATKEPPTESNADAFQYKRATFRDARYDRSLPRSKSLIAKRNCGLWMTYMCAKRYSDSEVYSRAYRSLKYVENPQIISTSDSDYNLKLNTSITTIFPSSLQVSCIPF</sequence>
<evidence type="ECO:0000313" key="2">
    <source>
        <dbReference type="EMBL" id="CAL7933663.1"/>
    </source>
</evidence>
<accession>A0ABP1N2A0</accession>
<keyword evidence="3" id="KW-1185">Reference proteome</keyword>